<dbReference type="PANTHER" id="PTHR46814">
    <property type="entry name" value="EGALITARIAN, ISOFORM B"/>
    <property type="match status" value="1"/>
</dbReference>
<dbReference type="SUPFAM" id="SSF53098">
    <property type="entry name" value="Ribonuclease H-like"/>
    <property type="match status" value="1"/>
</dbReference>
<dbReference type="GO" id="GO:0006139">
    <property type="term" value="P:nucleobase-containing compound metabolic process"/>
    <property type="evidence" value="ECO:0007669"/>
    <property type="project" value="InterPro"/>
</dbReference>
<evidence type="ECO:0000313" key="2">
    <source>
        <dbReference type="EMBL" id="CUF58050.1"/>
    </source>
</evidence>
<evidence type="ECO:0000313" key="3">
    <source>
        <dbReference type="Proteomes" id="UP000051952"/>
    </source>
</evidence>
<dbReference type="Pfam" id="PF01612">
    <property type="entry name" value="DNA_pol_A_exo1"/>
    <property type="match status" value="1"/>
</dbReference>
<dbReference type="PANTHER" id="PTHR46814:SF1">
    <property type="entry name" value="EGALITARIAN, ISOFORM B"/>
    <property type="match status" value="1"/>
</dbReference>
<dbReference type="InterPro" id="IPR036397">
    <property type="entry name" value="RNaseH_sf"/>
</dbReference>
<name>A0A0S4ITX0_BODSA</name>
<dbReference type="Proteomes" id="UP000051952">
    <property type="component" value="Unassembled WGS sequence"/>
</dbReference>
<keyword evidence="3" id="KW-1185">Reference proteome</keyword>
<protein>
    <submittedName>
        <fullName evidence="2">3'-5' exonuclease, putative</fullName>
    </submittedName>
</protein>
<dbReference type="AlphaFoldDB" id="A0A0S4ITX0"/>
<keyword evidence="2" id="KW-0540">Nuclease</keyword>
<sequence>MLFLSRLYATRFFFYVYFDSLFSLQISKWIRNSCVCVCHLSIDSISYVSFASFVGVSQFKSCVSFASFLIIIDFMISCVTQERREVSEYNRMATPRRRAALAESHWMRQWDNRKETVQRAHPNIIPTATHFVDGQDACFEICQQIMVAAEVVAREDDVVNNPLGQLGADDTGIALHYLSDAAEQEAENSRTVPSAAAERPCIAVNFESEGKQLRLITIATANAVFIISIEPSLFDVDSPLRKLLEHNKLLKLMFDCRSTAHVLLSAYRVRLRGVLDLQPMATVAHSPQGEYLTGLVKAFTHFGLFGADTEAVVETARQQFDPRCGGNYNVWSQRPLSNELLKYCALAAQRFFLAVLMMKEFLAFGFYISERRMQCAQLFTQQLFNAKRDFDFTNHDAFAFRTPHVVRAE</sequence>
<dbReference type="Gene3D" id="3.30.420.10">
    <property type="entry name" value="Ribonuclease H-like superfamily/Ribonuclease H"/>
    <property type="match status" value="1"/>
</dbReference>
<reference evidence="3" key="1">
    <citation type="submission" date="2015-09" db="EMBL/GenBank/DDBJ databases">
        <authorList>
            <consortium name="Pathogen Informatics"/>
        </authorList>
    </citation>
    <scope>NUCLEOTIDE SEQUENCE [LARGE SCALE GENOMIC DNA]</scope>
    <source>
        <strain evidence="3">Lake Konstanz</strain>
    </source>
</reference>
<dbReference type="InterPro" id="IPR012337">
    <property type="entry name" value="RNaseH-like_sf"/>
</dbReference>
<organism evidence="2 3">
    <name type="scientific">Bodo saltans</name>
    <name type="common">Flagellated protozoan</name>
    <dbReference type="NCBI Taxonomy" id="75058"/>
    <lineage>
        <taxon>Eukaryota</taxon>
        <taxon>Discoba</taxon>
        <taxon>Euglenozoa</taxon>
        <taxon>Kinetoplastea</taxon>
        <taxon>Metakinetoplastina</taxon>
        <taxon>Eubodonida</taxon>
        <taxon>Bodonidae</taxon>
        <taxon>Bodo</taxon>
    </lineage>
</organism>
<accession>A0A0S4ITX0</accession>
<keyword evidence="2" id="KW-0269">Exonuclease</keyword>
<dbReference type="VEuPathDB" id="TriTrypDB:BSAL_63715"/>
<dbReference type="OrthoDB" id="26838at2759"/>
<gene>
    <name evidence="2" type="ORF">BSAL_63715</name>
</gene>
<evidence type="ECO:0000259" key="1">
    <source>
        <dbReference type="Pfam" id="PF01612"/>
    </source>
</evidence>
<keyword evidence="2" id="KW-0378">Hydrolase</keyword>
<dbReference type="GO" id="GO:0003676">
    <property type="term" value="F:nucleic acid binding"/>
    <property type="evidence" value="ECO:0007669"/>
    <property type="project" value="InterPro"/>
</dbReference>
<dbReference type="EMBL" id="CYKH01000361">
    <property type="protein sequence ID" value="CUF58050.1"/>
    <property type="molecule type" value="Genomic_DNA"/>
</dbReference>
<proteinExistence type="predicted"/>
<dbReference type="GO" id="GO:0008408">
    <property type="term" value="F:3'-5' exonuclease activity"/>
    <property type="evidence" value="ECO:0007669"/>
    <property type="project" value="InterPro"/>
</dbReference>
<dbReference type="InterPro" id="IPR002562">
    <property type="entry name" value="3'-5'_exonuclease_dom"/>
</dbReference>
<feature type="domain" description="3'-5' exonuclease" evidence="1">
    <location>
        <begin position="197"/>
        <end position="346"/>
    </location>
</feature>